<dbReference type="PANTHER" id="PTHR45023:SF4">
    <property type="entry name" value="GLYCINE-RICH PROTEIN-RELATED"/>
    <property type="match status" value="1"/>
</dbReference>
<proteinExistence type="predicted"/>
<evidence type="ECO:0000256" key="1">
    <source>
        <dbReference type="SAM" id="MobiDB-lite"/>
    </source>
</evidence>
<evidence type="ECO:0008006" key="4">
    <source>
        <dbReference type="Google" id="ProtNLM"/>
    </source>
</evidence>
<sequence length="107" mass="11767">MVMEAGMARFENKMGHPSKCHHWWQVVRHEPKWSAKHDPGSGSNGNTNKRTRLGVSGECSSGGTEDIEKEVPRPLGCDRAKAEARNTKTKGKGKEATTSRSTSEAFK</sequence>
<dbReference type="EnsemblPlants" id="Zm00001eb281220_T001">
    <property type="protein sequence ID" value="Zm00001eb281220_P001"/>
    <property type="gene ID" value="Zm00001eb281220"/>
</dbReference>
<name>A0A804UB55_MAIZE</name>
<dbReference type="InParanoid" id="A0A804UB55"/>
<feature type="region of interest" description="Disordered" evidence="1">
    <location>
        <begin position="33"/>
        <end position="107"/>
    </location>
</feature>
<dbReference type="Gramene" id="Zm00001eb281220_T001">
    <property type="protein sequence ID" value="Zm00001eb281220_P001"/>
    <property type="gene ID" value="Zm00001eb281220"/>
</dbReference>
<keyword evidence="3" id="KW-1185">Reference proteome</keyword>
<feature type="compositionally biased region" description="Basic and acidic residues" evidence="1">
    <location>
        <begin position="69"/>
        <end position="97"/>
    </location>
</feature>
<reference evidence="2" key="3">
    <citation type="submission" date="2021-05" db="UniProtKB">
        <authorList>
            <consortium name="EnsemblPlants"/>
        </authorList>
    </citation>
    <scope>IDENTIFICATION</scope>
    <source>
        <strain evidence="2">cv. B73</strain>
    </source>
</reference>
<protein>
    <recommendedName>
        <fullName evidence="4">No apical meristem-associated C-terminal domain-containing protein</fullName>
    </recommendedName>
</protein>
<dbReference type="Proteomes" id="UP000007305">
    <property type="component" value="Chromosome 6"/>
</dbReference>
<evidence type="ECO:0000313" key="3">
    <source>
        <dbReference type="Proteomes" id="UP000007305"/>
    </source>
</evidence>
<organism evidence="2 3">
    <name type="scientific">Zea mays</name>
    <name type="common">Maize</name>
    <dbReference type="NCBI Taxonomy" id="4577"/>
    <lineage>
        <taxon>Eukaryota</taxon>
        <taxon>Viridiplantae</taxon>
        <taxon>Streptophyta</taxon>
        <taxon>Embryophyta</taxon>
        <taxon>Tracheophyta</taxon>
        <taxon>Spermatophyta</taxon>
        <taxon>Magnoliopsida</taxon>
        <taxon>Liliopsida</taxon>
        <taxon>Poales</taxon>
        <taxon>Poaceae</taxon>
        <taxon>PACMAD clade</taxon>
        <taxon>Panicoideae</taxon>
        <taxon>Andropogonodae</taxon>
        <taxon>Andropogoneae</taxon>
        <taxon>Tripsacinae</taxon>
        <taxon>Zea</taxon>
    </lineage>
</organism>
<evidence type="ECO:0000313" key="2">
    <source>
        <dbReference type="EnsemblPlants" id="Zm00001eb281220_P001"/>
    </source>
</evidence>
<reference evidence="2" key="2">
    <citation type="submission" date="2019-07" db="EMBL/GenBank/DDBJ databases">
        <authorList>
            <person name="Seetharam A."/>
            <person name="Woodhouse M."/>
            <person name="Cannon E."/>
        </authorList>
    </citation>
    <scope>NUCLEOTIDE SEQUENCE [LARGE SCALE GENOMIC DNA]</scope>
    <source>
        <strain evidence="2">cv. B73</strain>
    </source>
</reference>
<reference evidence="3" key="1">
    <citation type="journal article" date="2009" name="Science">
        <title>The B73 maize genome: complexity, diversity, and dynamics.</title>
        <authorList>
            <person name="Schnable P.S."/>
            <person name="Ware D."/>
            <person name="Fulton R.S."/>
            <person name="Stein J.C."/>
            <person name="Wei F."/>
            <person name="Pasternak S."/>
            <person name="Liang C."/>
            <person name="Zhang J."/>
            <person name="Fulton L."/>
            <person name="Graves T.A."/>
            <person name="Minx P."/>
            <person name="Reily A.D."/>
            <person name="Courtney L."/>
            <person name="Kruchowski S.S."/>
            <person name="Tomlinson C."/>
            <person name="Strong C."/>
            <person name="Delehaunty K."/>
            <person name="Fronick C."/>
            <person name="Courtney B."/>
            <person name="Rock S.M."/>
            <person name="Belter E."/>
            <person name="Du F."/>
            <person name="Kim K."/>
            <person name="Abbott R.M."/>
            <person name="Cotton M."/>
            <person name="Levy A."/>
            <person name="Marchetto P."/>
            <person name="Ochoa K."/>
            <person name="Jackson S.M."/>
            <person name="Gillam B."/>
            <person name="Chen W."/>
            <person name="Yan L."/>
            <person name="Higginbotham J."/>
            <person name="Cardenas M."/>
            <person name="Waligorski J."/>
            <person name="Applebaum E."/>
            <person name="Phelps L."/>
            <person name="Falcone J."/>
            <person name="Kanchi K."/>
            <person name="Thane T."/>
            <person name="Scimone A."/>
            <person name="Thane N."/>
            <person name="Henke J."/>
            <person name="Wang T."/>
            <person name="Ruppert J."/>
            <person name="Shah N."/>
            <person name="Rotter K."/>
            <person name="Hodges J."/>
            <person name="Ingenthron E."/>
            <person name="Cordes M."/>
            <person name="Kohlberg S."/>
            <person name="Sgro J."/>
            <person name="Delgado B."/>
            <person name="Mead K."/>
            <person name="Chinwalla A."/>
            <person name="Leonard S."/>
            <person name="Crouse K."/>
            <person name="Collura K."/>
            <person name="Kudrna D."/>
            <person name="Currie J."/>
            <person name="He R."/>
            <person name="Angelova A."/>
            <person name="Rajasekar S."/>
            <person name="Mueller T."/>
            <person name="Lomeli R."/>
            <person name="Scara G."/>
            <person name="Ko A."/>
            <person name="Delaney K."/>
            <person name="Wissotski M."/>
            <person name="Lopez G."/>
            <person name="Campos D."/>
            <person name="Braidotti M."/>
            <person name="Ashley E."/>
            <person name="Golser W."/>
            <person name="Kim H."/>
            <person name="Lee S."/>
            <person name="Lin J."/>
            <person name="Dujmic Z."/>
            <person name="Kim W."/>
            <person name="Talag J."/>
            <person name="Zuccolo A."/>
            <person name="Fan C."/>
            <person name="Sebastian A."/>
            <person name="Kramer M."/>
            <person name="Spiegel L."/>
            <person name="Nascimento L."/>
            <person name="Zutavern T."/>
            <person name="Miller B."/>
            <person name="Ambroise C."/>
            <person name="Muller S."/>
            <person name="Spooner W."/>
            <person name="Narechania A."/>
            <person name="Ren L."/>
            <person name="Wei S."/>
            <person name="Kumari S."/>
            <person name="Faga B."/>
            <person name="Levy M.J."/>
            <person name="McMahan L."/>
            <person name="Van Buren P."/>
            <person name="Vaughn M.W."/>
            <person name="Ying K."/>
            <person name="Yeh C.-T."/>
            <person name="Emrich S.J."/>
            <person name="Jia Y."/>
            <person name="Kalyanaraman A."/>
            <person name="Hsia A.-P."/>
            <person name="Barbazuk W.B."/>
            <person name="Baucom R.S."/>
            <person name="Brutnell T.P."/>
            <person name="Carpita N.C."/>
            <person name="Chaparro C."/>
            <person name="Chia J.-M."/>
            <person name="Deragon J.-M."/>
            <person name="Estill J.C."/>
            <person name="Fu Y."/>
            <person name="Jeddeloh J.A."/>
            <person name="Han Y."/>
            <person name="Lee H."/>
            <person name="Li P."/>
            <person name="Lisch D.R."/>
            <person name="Liu S."/>
            <person name="Liu Z."/>
            <person name="Nagel D.H."/>
            <person name="McCann M.C."/>
            <person name="SanMiguel P."/>
            <person name="Myers A.M."/>
            <person name="Nettleton D."/>
            <person name="Nguyen J."/>
            <person name="Penning B.W."/>
            <person name="Ponnala L."/>
            <person name="Schneider K.L."/>
            <person name="Schwartz D.C."/>
            <person name="Sharma A."/>
            <person name="Soderlund C."/>
            <person name="Springer N.M."/>
            <person name="Sun Q."/>
            <person name="Wang H."/>
            <person name="Waterman M."/>
            <person name="Westerman R."/>
            <person name="Wolfgruber T.K."/>
            <person name="Yang L."/>
            <person name="Yu Y."/>
            <person name="Zhang L."/>
            <person name="Zhou S."/>
            <person name="Zhu Q."/>
            <person name="Bennetzen J.L."/>
            <person name="Dawe R.K."/>
            <person name="Jiang J."/>
            <person name="Jiang N."/>
            <person name="Presting G.G."/>
            <person name="Wessler S.R."/>
            <person name="Aluru S."/>
            <person name="Martienssen R.A."/>
            <person name="Clifton S.W."/>
            <person name="McCombie W.R."/>
            <person name="Wing R.A."/>
            <person name="Wilson R.K."/>
        </authorList>
    </citation>
    <scope>NUCLEOTIDE SEQUENCE [LARGE SCALE GENOMIC DNA]</scope>
    <source>
        <strain evidence="3">cv. B73</strain>
    </source>
</reference>
<dbReference type="PANTHER" id="PTHR45023">
    <property type="match status" value="1"/>
</dbReference>
<dbReference type="AlphaFoldDB" id="A0A804UB55"/>
<accession>A0A804UB55</accession>